<name>A0ABU7RYC6_9ACTN</name>
<dbReference type="Gene3D" id="3.40.190.10">
    <property type="entry name" value="Periplasmic binding protein-like II"/>
    <property type="match status" value="2"/>
</dbReference>
<organism evidence="5 6">
    <name type="scientific">Plantactinospora sonchi</name>
    <dbReference type="NCBI Taxonomy" id="1544735"/>
    <lineage>
        <taxon>Bacteria</taxon>
        <taxon>Bacillati</taxon>
        <taxon>Actinomycetota</taxon>
        <taxon>Actinomycetes</taxon>
        <taxon>Micromonosporales</taxon>
        <taxon>Micromonosporaceae</taxon>
        <taxon>Plantactinospora</taxon>
    </lineage>
</organism>
<proteinExistence type="inferred from homology"/>
<dbReference type="PANTHER" id="PTHR43649:SF34">
    <property type="entry name" value="ABC TRANSPORTER PERIPLASMIC-BINDING PROTEIN YCJN-RELATED"/>
    <property type="match status" value="1"/>
</dbReference>
<evidence type="ECO:0000256" key="1">
    <source>
        <dbReference type="ARBA" id="ARBA00008520"/>
    </source>
</evidence>
<comment type="caution">
    <text evidence="5">The sequence shown here is derived from an EMBL/GenBank/DDBJ whole genome shotgun (WGS) entry which is preliminary data.</text>
</comment>
<keyword evidence="2" id="KW-0813">Transport</keyword>
<dbReference type="EMBL" id="JAZGQK010000021">
    <property type="protein sequence ID" value="MEE6261498.1"/>
    <property type="molecule type" value="Genomic_DNA"/>
</dbReference>
<dbReference type="SUPFAM" id="SSF53850">
    <property type="entry name" value="Periplasmic binding protein-like II"/>
    <property type="match status" value="1"/>
</dbReference>
<dbReference type="InterPro" id="IPR006059">
    <property type="entry name" value="SBP"/>
</dbReference>
<evidence type="ECO:0000256" key="2">
    <source>
        <dbReference type="ARBA" id="ARBA00022448"/>
    </source>
</evidence>
<feature type="region of interest" description="Disordered" evidence="4">
    <location>
        <begin position="427"/>
        <end position="454"/>
    </location>
</feature>
<comment type="similarity">
    <text evidence="1">Belongs to the bacterial solute-binding protein 1 family.</text>
</comment>
<evidence type="ECO:0000313" key="6">
    <source>
        <dbReference type="Proteomes" id="UP001332243"/>
    </source>
</evidence>
<gene>
    <name evidence="5" type="ORF">V1633_23725</name>
</gene>
<dbReference type="Proteomes" id="UP001332243">
    <property type="component" value="Unassembled WGS sequence"/>
</dbReference>
<dbReference type="CDD" id="cd14750">
    <property type="entry name" value="PBP2_TMBP"/>
    <property type="match status" value="1"/>
</dbReference>
<dbReference type="Pfam" id="PF01547">
    <property type="entry name" value="SBP_bac_1"/>
    <property type="match status" value="1"/>
</dbReference>
<evidence type="ECO:0000256" key="3">
    <source>
        <dbReference type="ARBA" id="ARBA00022729"/>
    </source>
</evidence>
<evidence type="ECO:0000313" key="5">
    <source>
        <dbReference type="EMBL" id="MEE6261498.1"/>
    </source>
</evidence>
<keyword evidence="6" id="KW-1185">Reference proteome</keyword>
<evidence type="ECO:0000256" key="4">
    <source>
        <dbReference type="SAM" id="MobiDB-lite"/>
    </source>
</evidence>
<dbReference type="InterPro" id="IPR050490">
    <property type="entry name" value="Bact_solute-bd_prot1"/>
</dbReference>
<reference evidence="5 6" key="1">
    <citation type="submission" date="2024-01" db="EMBL/GenBank/DDBJ databases">
        <title>Genome insights into Plantactinospora sonchi sp. nov.</title>
        <authorList>
            <person name="Wang L."/>
        </authorList>
    </citation>
    <scope>NUCLEOTIDE SEQUENCE [LARGE SCALE GENOMIC DNA]</scope>
    <source>
        <strain evidence="5 6">NEAU-QY2</strain>
    </source>
</reference>
<keyword evidence="3" id="KW-0732">Signal</keyword>
<dbReference type="RefSeq" id="WP_331216583.1">
    <property type="nucleotide sequence ID" value="NZ_JAZGQK010000021.1"/>
</dbReference>
<accession>A0ABU7RYC6</accession>
<sequence length="454" mass="49559">MEPTGGPRSGYRMRVAGPGRSRNGPRRTEADVGTAGRRGRTRLAGAAAVLTLLAPLAACGSGDDGGIPTVNLYYSPEQNLQKVVDDCNAQAQGRYRIAYRILPRAADEQRVQMVRRLAAEDSGMDVLGLDVTWTQEFASAGWLREWTGDRKAEAERGTLAGPLETARYEGRLYAAPKNTNVQLLWYRTDLVPQPPRTWDEMISTAQELKGRGQPYQVITMGAQYEGLVVLYNSLVASAGGKILNDEGTRAVFDAGAVRALDVLRRFATAGITTSSFTNTIEDQARLDFQSGAGAFQLNWPFVYPAMQEADPALAEKVRWARYPGVDPDRPSRVTVGGFNLAVSRYSRHPEESFAAAACLRDAEHQKFSAINDGVPPTIESVYADPEMDKAYPMKETILEELKDATTRPRSPAYQNISTVLSAMLSPPSAIQPERTAAQMREAAQDALESKGVLP</sequence>
<dbReference type="PANTHER" id="PTHR43649">
    <property type="entry name" value="ARABINOSE-BINDING PROTEIN-RELATED"/>
    <property type="match status" value="1"/>
</dbReference>
<feature type="region of interest" description="Disordered" evidence="4">
    <location>
        <begin position="1"/>
        <end position="36"/>
    </location>
</feature>
<protein>
    <submittedName>
        <fullName evidence="5">ABC transporter substrate-binding protein</fullName>
    </submittedName>
</protein>